<evidence type="ECO:0000313" key="1">
    <source>
        <dbReference type="EMBL" id="TDP72983.1"/>
    </source>
</evidence>
<name>A0A4R6QQH7_9BURK</name>
<keyword evidence="2" id="KW-1185">Reference proteome</keyword>
<evidence type="ECO:0000313" key="2">
    <source>
        <dbReference type="Proteomes" id="UP000295361"/>
    </source>
</evidence>
<dbReference type="EMBL" id="SNXS01000002">
    <property type="protein sequence ID" value="TDP72983.1"/>
    <property type="molecule type" value="Genomic_DNA"/>
</dbReference>
<organism evidence="1 2">
    <name type="scientific">Roseateles toxinivorans</name>
    <dbReference type="NCBI Taxonomy" id="270368"/>
    <lineage>
        <taxon>Bacteria</taxon>
        <taxon>Pseudomonadati</taxon>
        <taxon>Pseudomonadota</taxon>
        <taxon>Betaproteobacteria</taxon>
        <taxon>Burkholderiales</taxon>
        <taxon>Sphaerotilaceae</taxon>
        <taxon>Roseateles</taxon>
    </lineage>
</organism>
<sequence length="47" mass="4924">MKDDGHVDFRAAPDRVGAIGLLATLCDFALKLVGVNVGVKLKHGAPH</sequence>
<protein>
    <submittedName>
        <fullName evidence="1">Uncharacterized protein</fullName>
    </submittedName>
</protein>
<dbReference type="AlphaFoldDB" id="A0A4R6QQH7"/>
<dbReference type="Proteomes" id="UP000295361">
    <property type="component" value="Unassembled WGS sequence"/>
</dbReference>
<gene>
    <name evidence="1" type="ORF">DES47_102729</name>
</gene>
<proteinExistence type="predicted"/>
<dbReference type="InParanoid" id="A0A4R6QQH7"/>
<accession>A0A4R6QQH7</accession>
<comment type="caution">
    <text evidence="1">The sequence shown here is derived from an EMBL/GenBank/DDBJ whole genome shotgun (WGS) entry which is preliminary data.</text>
</comment>
<reference evidence="1 2" key="1">
    <citation type="submission" date="2019-03" db="EMBL/GenBank/DDBJ databases">
        <title>Genomic Encyclopedia of Type Strains, Phase IV (KMG-IV): sequencing the most valuable type-strain genomes for metagenomic binning, comparative biology and taxonomic classification.</title>
        <authorList>
            <person name="Goeker M."/>
        </authorList>
    </citation>
    <scope>NUCLEOTIDE SEQUENCE [LARGE SCALE GENOMIC DNA]</scope>
    <source>
        <strain evidence="1 2">DSM 16998</strain>
    </source>
</reference>